<proteinExistence type="predicted"/>
<evidence type="ECO:0000313" key="11">
    <source>
        <dbReference type="Proteomes" id="UP000267921"/>
    </source>
</evidence>
<dbReference type="InterPro" id="IPR017900">
    <property type="entry name" value="4Fe4S_Fe_S_CS"/>
</dbReference>
<name>A0A1L3Q253_9EURY</name>
<dbReference type="PANTHER" id="PTHR43687">
    <property type="entry name" value="ADENYLYLSULFATE REDUCTASE, BETA SUBUNIT"/>
    <property type="match status" value="1"/>
</dbReference>
<evidence type="ECO:0000259" key="5">
    <source>
        <dbReference type="PROSITE" id="PS51379"/>
    </source>
</evidence>
<dbReference type="OrthoDB" id="2837at2157"/>
<dbReference type="PANTHER" id="PTHR43687:SF1">
    <property type="entry name" value="FERREDOXIN III"/>
    <property type="match status" value="1"/>
</dbReference>
<dbReference type="EMBL" id="FNMU01000004">
    <property type="protein sequence ID" value="SDW67003.1"/>
    <property type="molecule type" value="Genomic_DNA"/>
</dbReference>
<feature type="domain" description="4Fe-4S ferredoxin-type" evidence="5">
    <location>
        <begin position="305"/>
        <end position="334"/>
    </location>
</feature>
<reference evidence="7 11" key="3">
    <citation type="submission" date="2018-10" db="EMBL/GenBank/DDBJ databases">
        <title>Cultivation of a novel Methanohalophilus strain from Kebrit Deep of the Red Sea and a genomic comparison of members of the genus Methanohalophilus.</title>
        <authorList>
            <person name="Guan Y."/>
            <person name="Ngugi D.K."/>
            <person name="Stingl U."/>
        </authorList>
    </citation>
    <scope>NUCLEOTIDE SEQUENCE [LARGE SCALE GENOMIC DNA]</scope>
    <source>
        <strain evidence="7 11">DSM 3094</strain>
    </source>
</reference>
<accession>A0A1L3Q253</accession>
<keyword evidence="3" id="KW-0408">Iron</keyword>
<keyword evidence="9" id="KW-1185">Reference proteome</keyword>
<dbReference type="Proteomes" id="UP000186879">
    <property type="component" value="Chromosome"/>
</dbReference>
<dbReference type="EMBL" id="CP017921">
    <property type="protein sequence ID" value="APH38913.1"/>
    <property type="molecule type" value="Genomic_DNA"/>
</dbReference>
<sequence length="369" mass="39274">MNPNRVALVRCVDYSTSKQAVREAIDLLGCFDEIKAGMRILIKPNVLAARKPEDAATTHPSLVRAVCELVREAGAHPVVGDCAGITSAGATAEALEGSGIKQAALEGGGEVVNFQTAGFSKAEPENPLRLNEIYVSDSVLDADYIINLPKLKTHELTTMTGAVKNMFGAVPLRIRKEAHMMADPLVFSEILLDIYNVATPQLSLIDAVVGMEGDGPSRGKPINVGAILASKDGISLDIVAAQLMALDPLSIPSNRVAARIYGDISPQIVGVNVDDIAVPFKKPGPSLLRMLPSRVVQKAGDFFTIRPEIDANKCTACGACVRNCPAEAIHMEKGHAVIDDSKCILCYCCRELCPAAAVKPRKSLLARLL</sequence>
<dbReference type="SUPFAM" id="SSF54862">
    <property type="entry name" value="4Fe-4S ferredoxins"/>
    <property type="match status" value="1"/>
</dbReference>
<dbReference type="Proteomes" id="UP000198669">
    <property type="component" value="Unassembled WGS sequence"/>
</dbReference>
<evidence type="ECO:0000256" key="4">
    <source>
        <dbReference type="ARBA" id="ARBA00023014"/>
    </source>
</evidence>
<dbReference type="InterPro" id="IPR007160">
    <property type="entry name" value="DUF362"/>
</dbReference>
<evidence type="ECO:0000256" key="3">
    <source>
        <dbReference type="ARBA" id="ARBA00023004"/>
    </source>
</evidence>
<dbReference type="GeneID" id="30583101"/>
<dbReference type="PROSITE" id="PS00198">
    <property type="entry name" value="4FE4S_FER_1"/>
    <property type="match status" value="2"/>
</dbReference>
<keyword evidence="4" id="KW-0411">Iron-sulfur</keyword>
<reference evidence="8 10" key="2">
    <citation type="submission" date="2016-10" db="EMBL/GenBank/DDBJ databases">
        <authorList>
            <person name="de Groot N.N."/>
        </authorList>
    </citation>
    <scope>NUCLEOTIDE SEQUENCE [LARGE SCALE GENOMIC DNA]</scope>
    <source>
        <strain evidence="8 10">Z-7982</strain>
    </source>
</reference>
<feature type="domain" description="4Fe-4S ferredoxin-type" evidence="5">
    <location>
        <begin position="335"/>
        <end position="363"/>
    </location>
</feature>
<gene>
    <name evidence="6" type="ORF">BHR79_05015</name>
    <name evidence="7" type="ORF">EFE40_09710</name>
    <name evidence="8" type="ORF">SAMN04515625_1369</name>
</gene>
<dbReference type="InterPro" id="IPR017896">
    <property type="entry name" value="4Fe4S_Fe-S-bd"/>
</dbReference>
<evidence type="ECO:0000313" key="7">
    <source>
        <dbReference type="EMBL" id="RNI07460.1"/>
    </source>
</evidence>
<dbReference type="InterPro" id="IPR050572">
    <property type="entry name" value="Fe-S_Ferredoxin"/>
</dbReference>
<evidence type="ECO:0000313" key="9">
    <source>
        <dbReference type="Proteomes" id="UP000186879"/>
    </source>
</evidence>
<dbReference type="KEGG" id="mhaz:BHR79_05015"/>
<dbReference type="GO" id="GO:0016491">
    <property type="term" value="F:oxidoreductase activity"/>
    <property type="evidence" value="ECO:0007669"/>
    <property type="project" value="UniProtKB-ARBA"/>
</dbReference>
<evidence type="ECO:0000313" key="8">
    <source>
        <dbReference type="EMBL" id="SDW67003.1"/>
    </source>
</evidence>
<dbReference type="GO" id="GO:0051539">
    <property type="term" value="F:4 iron, 4 sulfur cluster binding"/>
    <property type="evidence" value="ECO:0007669"/>
    <property type="project" value="UniProtKB-KW"/>
</dbReference>
<dbReference type="Gene3D" id="3.30.70.20">
    <property type="match status" value="1"/>
</dbReference>
<reference evidence="6 9" key="1">
    <citation type="submission" date="2016-10" db="EMBL/GenBank/DDBJ databases">
        <title>Methanohalophilus halophilus.</title>
        <authorList>
            <person name="L'haridon S."/>
        </authorList>
    </citation>
    <scope>NUCLEOTIDE SEQUENCE [LARGE SCALE GENOMIC DNA]</scope>
    <source>
        <strain evidence="6 9">Z-7982</strain>
    </source>
</reference>
<dbReference type="Pfam" id="PF04015">
    <property type="entry name" value="DUF362"/>
    <property type="match status" value="1"/>
</dbReference>
<dbReference type="PROSITE" id="PS51379">
    <property type="entry name" value="4FE4S_FER_2"/>
    <property type="match status" value="2"/>
</dbReference>
<evidence type="ECO:0000313" key="6">
    <source>
        <dbReference type="EMBL" id="APH38913.1"/>
    </source>
</evidence>
<dbReference type="RefSeq" id="WP_072561354.1">
    <property type="nucleotide sequence ID" value="NZ_CP017921.1"/>
</dbReference>
<keyword evidence="2" id="KW-0479">Metal-binding</keyword>
<evidence type="ECO:0000256" key="2">
    <source>
        <dbReference type="ARBA" id="ARBA00022723"/>
    </source>
</evidence>
<dbReference type="Proteomes" id="UP000267921">
    <property type="component" value="Unassembled WGS sequence"/>
</dbReference>
<dbReference type="AlphaFoldDB" id="A0A1L3Q253"/>
<dbReference type="STRING" id="2177.BHR79_05015"/>
<organism evidence="6 9">
    <name type="scientific">Methanohalophilus halophilus</name>
    <dbReference type="NCBI Taxonomy" id="2177"/>
    <lineage>
        <taxon>Archaea</taxon>
        <taxon>Methanobacteriati</taxon>
        <taxon>Methanobacteriota</taxon>
        <taxon>Stenosarchaea group</taxon>
        <taxon>Methanomicrobia</taxon>
        <taxon>Methanosarcinales</taxon>
        <taxon>Methanosarcinaceae</taxon>
        <taxon>Methanohalophilus</taxon>
    </lineage>
</organism>
<evidence type="ECO:0000256" key="1">
    <source>
        <dbReference type="ARBA" id="ARBA00022485"/>
    </source>
</evidence>
<evidence type="ECO:0000313" key="10">
    <source>
        <dbReference type="Proteomes" id="UP000198669"/>
    </source>
</evidence>
<protein>
    <submittedName>
        <fullName evidence="6">(Fe-S)-binding protein</fullName>
    </submittedName>
    <submittedName>
        <fullName evidence="7">DUF362 domain-containing protein</fullName>
    </submittedName>
    <submittedName>
        <fullName evidence="8">Uncharacterized conserved protein, DUF362 family</fullName>
    </submittedName>
</protein>
<dbReference type="EMBL" id="RJJG01000008">
    <property type="protein sequence ID" value="RNI07460.1"/>
    <property type="molecule type" value="Genomic_DNA"/>
</dbReference>
<keyword evidence="1" id="KW-0004">4Fe-4S</keyword>
<dbReference type="GO" id="GO:0046872">
    <property type="term" value="F:metal ion binding"/>
    <property type="evidence" value="ECO:0007669"/>
    <property type="project" value="UniProtKB-KW"/>
</dbReference>
<dbReference type="Pfam" id="PF13237">
    <property type="entry name" value="Fer4_10"/>
    <property type="match status" value="1"/>
</dbReference>